<accession>A0A239D2A9</accession>
<evidence type="ECO:0000256" key="1">
    <source>
        <dbReference type="RuleBase" id="RU364089"/>
    </source>
</evidence>
<dbReference type="Pfam" id="PF03577">
    <property type="entry name" value="Peptidase_C69"/>
    <property type="match status" value="2"/>
</dbReference>
<dbReference type="PANTHER" id="PTHR12994">
    <property type="entry name" value="SECERNIN"/>
    <property type="match status" value="1"/>
</dbReference>
<comment type="similarity">
    <text evidence="1">Belongs to the peptidase C69 family.</text>
</comment>
<name>A0A239D2A9_9BACT</name>
<keyword evidence="2" id="KW-0732">Signal</keyword>
<dbReference type="InterPro" id="IPR005322">
    <property type="entry name" value="Peptidase_C69"/>
</dbReference>
<dbReference type="PANTHER" id="PTHR12994:SF17">
    <property type="entry name" value="LD30995P"/>
    <property type="match status" value="1"/>
</dbReference>
<keyword evidence="1" id="KW-0224">Dipeptidase</keyword>
<dbReference type="GO" id="GO:0006508">
    <property type="term" value="P:proteolysis"/>
    <property type="evidence" value="ECO:0007669"/>
    <property type="project" value="UniProtKB-KW"/>
</dbReference>
<dbReference type="EMBL" id="FZOC01000011">
    <property type="protein sequence ID" value="SNS26480.1"/>
    <property type="molecule type" value="Genomic_DNA"/>
</dbReference>
<comment type="catalytic activity">
    <reaction evidence="1">
        <text>an L-aminoacyl-L-amino acid + H2O = 2 an L-alpha-amino acid</text>
        <dbReference type="Rhea" id="RHEA:48940"/>
        <dbReference type="ChEBI" id="CHEBI:15377"/>
        <dbReference type="ChEBI" id="CHEBI:59869"/>
        <dbReference type="ChEBI" id="CHEBI:77460"/>
    </reaction>
</comment>
<protein>
    <recommendedName>
        <fullName evidence="1">Dipeptidase</fullName>
        <ecNumber evidence="1">3.4.-.-</ecNumber>
    </recommendedName>
</protein>
<reference evidence="3 4" key="1">
    <citation type="submission" date="2017-06" db="EMBL/GenBank/DDBJ databases">
        <authorList>
            <person name="Kim H.J."/>
            <person name="Triplett B.A."/>
        </authorList>
    </citation>
    <scope>NUCLEOTIDE SEQUENCE [LARGE SCALE GENOMIC DNA]</scope>
    <source>
        <strain evidence="3 4">DSM 13116</strain>
    </source>
</reference>
<keyword evidence="1" id="KW-0645">Protease</keyword>
<dbReference type="Proteomes" id="UP000198324">
    <property type="component" value="Unassembled WGS sequence"/>
</dbReference>
<dbReference type="AlphaFoldDB" id="A0A239D2A9"/>
<dbReference type="GO" id="GO:0070004">
    <property type="term" value="F:cysteine-type exopeptidase activity"/>
    <property type="evidence" value="ECO:0007669"/>
    <property type="project" value="InterPro"/>
</dbReference>
<proteinExistence type="inferred from homology"/>
<dbReference type="RefSeq" id="WP_235641635.1">
    <property type="nucleotide sequence ID" value="NZ_FZOC01000011.1"/>
</dbReference>
<feature type="chain" id="PRO_5012059788" description="Dipeptidase" evidence="2">
    <location>
        <begin position="28"/>
        <end position="594"/>
    </location>
</feature>
<keyword evidence="1" id="KW-0378">Hydrolase</keyword>
<dbReference type="GO" id="GO:0016805">
    <property type="term" value="F:dipeptidase activity"/>
    <property type="evidence" value="ECO:0007669"/>
    <property type="project" value="UniProtKB-KW"/>
</dbReference>
<keyword evidence="4" id="KW-1185">Reference proteome</keyword>
<organism evidence="3 4">
    <name type="scientific">Humidesulfovibrio mexicanus</name>
    <dbReference type="NCBI Taxonomy" id="147047"/>
    <lineage>
        <taxon>Bacteria</taxon>
        <taxon>Pseudomonadati</taxon>
        <taxon>Thermodesulfobacteriota</taxon>
        <taxon>Desulfovibrionia</taxon>
        <taxon>Desulfovibrionales</taxon>
        <taxon>Desulfovibrionaceae</taxon>
        <taxon>Humidesulfovibrio</taxon>
    </lineage>
</organism>
<dbReference type="Gene3D" id="3.60.60.10">
    <property type="entry name" value="Penicillin V Acylase, Chain A"/>
    <property type="match status" value="1"/>
</dbReference>
<dbReference type="EC" id="3.4.-.-" evidence="1"/>
<evidence type="ECO:0000313" key="4">
    <source>
        <dbReference type="Proteomes" id="UP000198324"/>
    </source>
</evidence>
<gene>
    <name evidence="3" type="ORF">SAMN04488503_0075</name>
</gene>
<evidence type="ECO:0000256" key="2">
    <source>
        <dbReference type="SAM" id="SignalP"/>
    </source>
</evidence>
<feature type="signal peptide" evidence="2">
    <location>
        <begin position="1"/>
        <end position="27"/>
    </location>
</feature>
<evidence type="ECO:0000313" key="3">
    <source>
        <dbReference type="EMBL" id="SNS26480.1"/>
    </source>
</evidence>
<sequence>MPMHKAPSLSKLAWQLACALVLTTALAAQALACTTTIVGKKASADGSVMVSHSDDGLNDARLVYVPAKDHAPGSMRPVYYSHCSLDFKPQWGGTVSHRIVDGGRAPAYATGPRPGMSGDPRSVPLGFIPQVAHTYAYFDANYGIMNEHQLSIGECTDKAKVDAEPEPGKRIFYSAELSRVALERCKTAREAVKLMGELIEKYGYYGTGETLLVADPNEGWVMEMCAYDKDGTSGVWVAQRVPDDQFFVAANQFRIRDVRKGASDMMFSANIFKVAQEKGWWKPADGPLDWTKVYGDGEYHHPYYSLRRVWRAQSLVAPSRKLSPWAEDAFTRSYPFSIKPDQKLDVKDIFAIHRDNYEGTEFDLTKGLAAGPFGDPGRFEGGAEGLANKEGQLSDVKGEFERPLNIYRCVYAYVNQSRSWLPAAIGGVTWFGPDRPATAVLMPFYAGALDLPRAIQTSDILKLDRGSMWTAFNYVANQAQIKYQYMIKDIRTLRDKHEARFFGTQKAIEETALSLWKKGDQNAARLLLTERSNLFAANVLADWWELSEQLYIRYNDGYFNTPDNIAQPVFYPAWWLKQVGYEQGPTTYAKPVKK</sequence>